<keyword evidence="4" id="KW-0677">Repeat</keyword>
<name>A0A0S4J991_BODSA</name>
<dbReference type="Pfam" id="PF03810">
    <property type="entry name" value="IBN_N"/>
    <property type="match status" value="1"/>
</dbReference>
<dbReference type="Gene3D" id="1.25.10.10">
    <property type="entry name" value="Leucine-rich Repeat Variant"/>
    <property type="match status" value="1"/>
</dbReference>
<dbReference type="PANTHER" id="PTHR10527">
    <property type="entry name" value="IMPORTIN BETA"/>
    <property type="match status" value="1"/>
</dbReference>
<keyword evidence="5" id="KW-0653">Protein transport</keyword>
<dbReference type="GO" id="GO:0006606">
    <property type="term" value="P:protein import into nucleus"/>
    <property type="evidence" value="ECO:0007669"/>
    <property type="project" value="InterPro"/>
</dbReference>
<dbReference type="Pfam" id="PF13513">
    <property type="entry name" value="HEAT_EZ"/>
    <property type="match status" value="1"/>
</dbReference>
<dbReference type="EMBL" id="CYKH01001615">
    <property type="protein sequence ID" value="CUG88076.1"/>
    <property type="molecule type" value="Genomic_DNA"/>
</dbReference>
<evidence type="ECO:0000313" key="8">
    <source>
        <dbReference type="EMBL" id="CUG88076.1"/>
    </source>
</evidence>
<evidence type="ECO:0000256" key="1">
    <source>
        <dbReference type="ARBA" id="ARBA00004496"/>
    </source>
</evidence>
<evidence type="ECO:0000256" key="6">
    <source>
        <dbReference type="SAM" id="MobiDB-lite"/>
    </source>
</evidence>
<keyword evidence="2" id="KW-0813">Transport</keyword>
<dbReference type="GO" id="GO:0016301">
    <property type="term" value="F:kinase activity"/>
    <property type="evidence" value="ECO:0007669"/>
    <property type="project" value="UniProtKB-KW"/>
</dbReference>
<organism evidence="8 9">
    <name type="scientific">Bodo saltans</name>
    <name type="common">Flagellated protozoan</name>
    <dbReference type="NCBI Taxonomy" id="75058"/>
    <lineage>
        <taxon>Eukaryota</taxon>
        <taxon>Discoba</taxon>
        <taxon>Euglenozoa</taxon>
        <taxon>Kinetoplastea</taxon>
        <taxon>Metakinetoplastina</taxon>
        <taxon>Eubodonida</taxon>
        <taxon>Bodonidae</taxon>
        <taxon>Bodo</taxon>
    </lineage>
</organism>
<dbReference type="VEuPathDB" id="TriTrypDB:BSAL_13575"/>
<evidence type="ECO:0000259" key="7">
    <source>
        <dbReference type="PROSITE" id="PS50166"/>
    </source>
</evidence>
<protein>
    <submittedName>
        <fullName evidence="8">Protein tyrosine kinase, putative</fullName>
    </submittedName>
</protein>
<keyword evidence="9" id="KW-1185">Reference proteome</keyword>
<feature type="region of interest" description="Disordered" evidence="6">
    <location>
        <begin position="339"/>
        <end position="369"/>
    </location>
</feature>
<keyword evidence="8" id="KW-0418">Kinase</keyword>
<keyword evidence="8" id="KW-0808">Transferase</keyword>
<dbReference type="AlphaFoldDB" id="A0A0S4J991"/>
<accession>A0A0S4J991</accession>
<evidence type="ECO:0000313" key="9">
    <source>
        <dbReference type="Proteomes" id="UP000051952"/>
    </source>
</evidence>
<evidence type="ECO:0000256" key="3">
    <source>
        <dbReference type="ARBA" id="ARBA00022490"/>
    </source>
</evidence>
<proteinExistence type="predicted"/>
<reference evidence="9" key="1">
    <citation type="submission" date="2015-09" db="EMBL/GenBank/DDBJ databases">
        <authorList>
            <consortium name="Pathogen Informatics"/>
        </authorList>
    </citation>
    <scope>NUCLEOTIDE SEQUENCE [LARGE SCALE GENOMIC DNA]</scope>
    <source>
        <strain evidence="9">Lake Konstanz</strain>
    </source>
</reference>
<dbReference type="GO" id="GO:0031267">
    <property type="term" value="F:small GTPase binding"/>
    <property type="evidence" value="ECO:0007669"/>
    <property type="project" value="InterPro"/>
</dbReference>
<keyword evidence="3" id="KW-0963">Cytoplasm</keyword>
<dbReference type="Proteomes" id="UP000051952">
    <property type="component" value="Unassembled WGS sequence"/>
</dbReference>
<dbReference type="SUPFAM" id="SSF48371">
    <property type="entry name" value="ARM repeat"/>
    <property type="match status" value="1"/>
</dbReference>
<dbReference type="InterPro" id="IPR040122">
    <property type="entry name" value="Importin_beta"/>
</dbReference>
<feature type="domain" description="Importin N-terminal" evidence="7">
    <location>
        <begin position="36"/>
        <end position="79"/>
    </location>
</feature>
<evidence type="ECO:0000256" key="4">
    <source>
        <dbReference type="ARBA" id="ARBA00022737"/>
    </source>
</evidence>
<feature type="compositionally biased region" description="Basic and acidic residues" evidence="6">
    <location>
        <begin position="339"/>
        <end position="355"/>
    </location>
</feature>
<feature type="compositionally biased region" description="Acidic residues" evidence="6">
    <location>
        <begin position="356"/>
        <end position="369"/>
    </location>
</feature>
<dbReference type="GO" id="GO:0005737">
    <property type="term" value="C:cytoplasm"/>
    <property type="evidence" value="ECO:0007669"/>
    <property type="project" value="UniProtKB-SubCell"/>
</dbReference>
<dbReference type="PROSITE" id="PS50166">
    <property type="entry name" value="IMPORTIN_B_NT"/>
    <property type="match status" value="1"/>
</dbReference>
<dbReference type="InterPro" id="IPR016024">
    <property type="entry name" value="ARM-type_fold"/>
</dbReference>
<sequence length="912" mass="100138">MFSHSFFFLKMSSHELSETVDVLSAADPRHGNHRQALTRLQQLQQQPSFYGCCATIFADQTMTPFVRMQSGFQLKNNITNPVCIQNEVVRTNVTRALGDPDASIRKNASSVVSAAVRNGAWSVAVVVPQLVTMLQEAGFTNPAQAHGSVVALSHVVEDAVEALDAANYSSHVINALCPCVMYEGNEKIRLNALIALTVFLEQAGIHAKGASYNALHPVILQLMECFLQNLQSPMSADISEQSIKCLVLSLTFHEQITPDLFLRVAQIMLQATQVDPDTMEAVRIEAVQFWQAVLLFPNFAEIIFPALGQIVPLLVDGMVYSRMELGMLQANAEDASVPDRLEDLKPRHYEARTQETAEDDENDDDSDEVEDFNLRRVSAGTLDDIAEYFGDRVLDSVLSVIDQRMQPSQDWRSLEAAVLALGAIGEGCYEGLKPYLEQITNRLLDLLENPSTHFLVVTIATWALRRVAQFLLNNSDGSDGRPQLRRYMACVLKHMQAPSKLVQEAACCALTDVCDQAEDGQVDGYLPAIAQTVNACLAGYQLKNRVLLFEQIGSLCNRFQQQMADPEIMPLFINPLVTIWQSTPNDSPLLFSFFTCMSSVCGAVGPHIQSMAKDIFDRAYGVYSYHMNLRLEAQRTGAEAPEFEYVVTSVDLLSGLFDALGSSLEPLVQANCPAIMQVTLAAIVDPLHEIRQSGFALLGDFAKSCPRYAQEAIPQIVAAIGQNCQGVDDVTAGCVSNAAWLLQGLLDHQMDIDGLPLLQGATLIAATTPLLRILAQETLSADMKNMAENIAIFVGSAMNTDPNLLNGMGVTLDLFLRRWLDYARHIRKGEGRFNAARGMLLAIQQNPAVLVGKVAVFLDYSSTLIQAPDDIKKAVTGIFTAISQGAQAEWSKATREYSAQLLNKLYVAFGVR</sequence>
<dbReference type="OMA" id="AQEGAMS"/>
<evidence type="ECO:0000256" key="5">
    <source>
        <dbReference type="ARBA" id="ARBA00022927"/>
    </source>
</evidence>
<dbReference type="OrthoDB" id="951172at2759"/>
<evidence type="ECO:0000256" key="2">
    <source>
        <dbReference type="ARBA" id="ARBA00022448"/>
    </source>
</evidence>
<dbReference type="InterPro" id="IPR011989">
    <property type="entry name" value="ARM-like"/>
</dbReference>
<dbReference type="SMART" id="SM00913">
    <property type="entry name" value="IBN_N"/>
    <property type="match status" value="1"/>
</dbReference>
<dbReference type="InterPro" id="IPR001494">
    <property type="entry name" value="Importin-beta_N"/>
</dbReference>
<gene>
    <name evidence="8" type="ORF">BSAL_13575</name>
</gene>
<comment type="subcellular location">
    <subcellularLocation>
        <location evidence="1">Cytoplasm</location>
    </subcellularLocation>
</comment>